<gene>
    <name evidence="1" type="ORF">B0187_04790</name>
</gene>
<dbReference type="EMBL" id="MUYA01000006">
    <property type="protein sequence ID" value="OOR99412.1"/>
    <property type="molecule type" value="Genomic_DNA"/>
</dbReference>
<dbReference type="Proteomes" id="UP000190867">
    <property type="component" value="Unassembled WGS sequence"/>
</dbReference>
<reference evidence="1 2" key="1">
    <citation type="submission" date="2017-02" db="EMBL/GenBank/DDBJ databases">
        <title>Draft genome sequence of Haemophilus paracuniculus CCUG 43573 type strain.</title>
        <authorList>
            <person name="Engstrom-Jakobsson H."/>
            <person name="Salva-Serra F."/>
            <person name="Thorell K."/>
            <person name="Gonzales-Siles L."/>
            <person name="Karlsson R."/>
            <person name="Boulund F."/>
            <person name="Engstrand L."/>
            <person name="Kristiansson E."/>
            <person name="Moore E."/>
        </authorList>
    </citation>
    <scope>NUCLEOTIDE SEQUENCE [LARGE SCALE GENOMIC DNA]</scope>
    <source>
        <strain evidence="1 2">CCUG 43573</strain>
    </source>
</reference>
<organism evidence="1 2">
    <name type="scientific">Haemophilus paracuniculus</name>
    <dbReference type="NCBI Taxonomy" id="734"/>
    <lineage>
        <taxon>Bacteria</taxon>
        <taxon>Pseudomonadati</taxon>
        <taxon>Pseudomonadota</taxon>
        <taxon>Gammaproteobacteria</taxon>
        <taxon>Pasteurellales</taxon>
        <taxon>Pasteurellaceae</taxon>
        <taxon>Haemophilus</taxon>
    </lineage>
</organism>
<dbReference type="RefSeq" id="WP_078236729.1">
    <property type="nucleotide sequence ID" value="NZ_MUYA01000006.1"/>
</dbReference>
<dbReference type="AlphaFoldDB" id="A0A1T0ATM6"/>
<dbReference type="STRING" id="734.B0187_04790"/>
<name>A0A1T0ATM6_9PAST</name>
<protein>
    <submittedName>
        <fullName evidence="1">Uncharacterized protein</fullName>
    </submittedName>
</protein>
<keyword evidence="2" id="KW-1185">Reference proteome</keyword>
<evidence type="ECO:0000313" key="1">
    <source>
        <dbReference type="EMBL" id="OOR99412.1"/>
    </source>
</evidence>
<comment type="caution">
    <text evidence="1">The sequence shown here is derived from an EMBL/GenBank/DDBJ whole genome shotgun (WGS) entry which is preliminary data.</text>
</comment>
<proteinExistence type="predicted"/>
<accession>A0A1T0ATM6</accession>
<evidence type="ECO:0000313" key="2">
    <source>
        <dbReference type="Proteomes" id="UP000190867"/>
    </source>
</evidence>
<sequence>MAKCRIYGLVEFPLLTPDHSIPTLRAVARDKITAKKVLKLTRATTGKELEIRELIATDYCLTITFPERFTTFTIARGFRQKTEVVEAGELFKQIFPNVAITVARFNETAVFLQCQDKPQNKGGNNG</sequence>